<evidence type="ECO:0000256" key="2">
    <source>
        <dbReference type="PIRSR" id="PIRSR640198-2"/>
    </source>
</evidence>
<evidence type="ECO:0000313" key="6">
    <source>
        <dbReference type="Proteomes" id="UP000196531"/>
    </source>
</evidence>
<keyword evidence="2" id="KW-0067">ATP-binding</keyword>
<dbReference type="InterPro" id="IPR040198">
    <property type="entry name" value="Fido_containing"/>
</dbReference>
<feature type="binding site" evidence="2">
    <location>
        <begin position="224"/>
        <end position="225"/>
    </location>
    <ligand>
        <name>ATP</name>
        <dbReference type="ChEBI" id="CHEBI:30616"/>
    </ligand>
</feature>
<name>A0A1Y5FD87_9BACT</name>
<comment type="caution">
    <text evidence="5">The sequence shown here is derived from an EMBL/GenBank/DDBJ whole genome shotgun (WGS) entry which is preliminary data.</text>
</comment>
<evidence type="ECO:0000256" key="3">
    <source>
        <dbReference type="PIRSR" id="PIRSR640198-3"/>
    </source>
</evidence>
<sequence length="326" mass="37620">MCYTLFMINTKINFLPQIQDKLIEIGELLGRIKQLPSYKPTPNLRKESKIRTVFATTKIEGNELTYDEVTAIIDGKRIKGKKKDVLEVKNTLKLYDMISNLDPSSEMDFLLGHNVLMKGLIDNYGKYRDVNVGIKSNGKIKITFPEHKKIIKLCSDMFDYICNSTDNYIIKSCLVHYLAISIHPFEDGNGRISRFWQSLFLSKNHEIFEFLPIESLIKSNQKDYYEYLYLAQKSDEPTGFVDFMLKILIKSLKEGLKYPFESGESKQDLRLRLASEEFGDKEFTRKDYLDIHIGISPSLASKDLASFVNSGVINKRGMANGTRYFF</sequence>
<keyword evidence="2" id="KW-0547">Nucleotide-binding</keyword>
<feature type="site" description="Important for autoinhibition of adenylyltransferase activity" evidence="3">
    <location>
        <position position="60"/>
    </location>
</feature>
<organism evidence="5 6">
    <name type="scientific">Halobacteriovorax marinus</name>
    <dbReference type="NCBI Taxonomy" id="97084"/>
    <lineage>
        <taxon>Bacteria</taxon>
        <taxon>Pseudomonadati</taxon>
        <taxon>Bdellovibrionota</taxon>
        <taxon>Bacteriovoracia</taxon>
        <taxon>Bacteriovoracales</taxon>
        <taxon>Halobacteriovoraceae</taxon>
        <taxon>Halobacteriovorax</taxon>
    </lineage>
</organism>
<dbReference type="GO" id="GO:0005524">
    <property type="term" value="F:ATP binding"/>
    <property type="evidence" value="ECO:0007669"/>
    <property type="project" value="UniProtKB-KW"/>
</dbReference>
<dbReference type="AlphaFoldDB" id="A0A1Y5FD87"/>
<dbReference type="Gene3D" id="1.10.3290.10">
    <property type="entry name" value="Fido-like domain"/>
    <property type="match status" value="1"/>
</dbReference>
<dbReference type="InterPro" id="IPR036597">
    <property type="entry name" value="Fido-like_dom_sf"/>
</dbReference>
<evidence type="ECO:0000259" key="4">
    <source>
        <dbReference type="PROSITE" id="PS51459"/>
    </source>
</evidence>
<evidence type="ECO:0000256" key="1">
    <source>
        <dbReference type="PIRSR" id="PIRSR640198-1"/>
    </source>
</evidence>
<feature type="active site" evidence="1">
    <location>
        <position position="183"/>
    </location>
</feature>
<proteinExistence type="predicted"/>
<reference evidence="6" key="1">
    <citation type="journal article" date="2017" name="Proc. Natl. Acad. Sci. U.S.A.">
        <title>Simulation of Deepwater Horizon oil plume reveals substrate specialization within a complex community of hydrocarbon-degraders.</title>
        <authorList>
            <person name="Hu P."/>
            <person name="Dubinsky E.A."/>
            <person name="Probst A.J."/>
            <person name="Wang J."/>
            <person name="Sieber C.M.K."/>
            <person name="Tom L.M."/>
            <person name="Gardinali P."/>
            <person name="Banfield J.F."/>
            <person name="Atlas R.M."/>
            <person name="Andersen G.L."/>
        </authorList>
    </citation>
    <scope>NUCLEOTIDE SEQUENCE [LARGE SCALE GENOMIC DNA]</scope>
</reference>
<dbReference type="PANTHER" id="PTHR13504:SF38">
    <property type="entry name" value="FIDO DOMAIN-CONTAINING PROTEIN"/>
    <property type="match status" value="1"/>
</dbReference>
<feature type="domain" description="Fido" evidence="4">
    <location>
        <begin position="104"/>
        <end position="246"/>
    </location>
</feature>
<protein>
    <recommendedName>
        <fullName evidence="4">Fido domain-containing protein</fullName>
    </recommendedName>
</protein>
<dbReference type="SUPFAM" id="SSF140931">
    <property type="entry name" value="Fic-like"/>
    <property type="match status" value="1"/>
</dbReference>
<evidence type="ECO:0000313" key="5">
    <source>
        <dbReference type="EMBL" id="OUS00299.1"/>
    </source>
</evidence>
<dbReference type="InterPro" id="IPR003812">
    <property type="entry name" value="Fido"/>
</dbReference>
<dbReference type="EMBL" id="MAAO01000001">
    <property type="protein sequence ID" value="OUS00299.1"/>
    <property type="molecule type" value="Genomic_DNA"/>
</dbReference>
<dbReference type="Proteomes" id="UP000196531">
    <property type="component" value="Unassembled WGS sequence"/>
</dbReference>
<dbReference type="PANTHER" id="PTHR13504">
    <property type="entry name" value="FIDO DOMAIN-CONTAINING PROTEIN DDB_G0283145"/>
    <property type="match status" value="1"/>
</dbReference>
<dbReference type="PROSITE" id="PS51459">
    <property type="entry name" value="FIDO"/>
    <property type="match status" value="1"/>
</dbReference>
<feature type="binding site" evidence="2">
    <location>
        <begin position="187"/>
        <end position="194"/>
    </location>
    <ligand>
        <name>ATP</name>
        <dbReference type="ChEBI" id="CHEBI:30616"/>
    </ligand>
</feature>
<accession>A0A1Y5FD87</accession>
<dbReference type="Pfam" id="PF02661">
    <property type="entry name" value="Fic"/>
    <property type="match status" value="1"/>
</dbReference>
<gene>
    <name evidence="5" type="ORF">A9Q84_00165</name>
</gene>